<dbReference type="Pfam" id="PF13614">
    <property type="entry name" value="AAA_31"/>
    <property type="match status" value="1"/>
</dbReference>
<accession>L1JGM7</accession>
<dbReference type="GeneID" id="17303924"/>
<dbReference type="InterPro" id="IPR050678">
    <property type="entry name" value="DNA_Partitioning_ATPase"/>
</dbReference>
<evidence type="ECO:0000256" key="1">
    <source>
        <dbReference type="ARBA" id="ARBA00004229"/>
    </source>
</evidence>
<reference evidence="4 6" key="1">
    <citation type="journal article" date="2012" name="Nature">
        <title>Algal genomes reveal evolutionary mosaicism and the fate of nucleomorphs.</title>
        <authorList>
            <consortium name="DOE Joint Genome Institute"/>
            <person name="Curtis B.A."/>
            <person name="Tanifuji G."/>
            <person name="Burki F."/>
            <person name="Gruber A."/>
            <person name="Irimia M."/>
            <person name="Maruyama S."/>
            <person name="Arias M.C."/>
            <person name="Ball S.G."/>
            <person name="Gile G.H."/>
            <person name="Hirakawa Y."/>
            <person name="Hopkins J.F."/>
            <person name="Kuo A."/>
            <person name="Rensing S.A."/>
            <person name="Schmutz J."/>
            <person name="Symeonidi A."/>
            <person name="Elias M."/>
            <person name="Eveleigh R.J."/>
            <person name="Herman E.K."/>
            <person name="Klute M.J."/>
            <person name="Nakayama T."/>
            <person name="Obornik M."/>
            <person name="Reyes-Prieto A."/>
            <person name="Armbrust E.V."/>
            <person name="Aves S.J."/>
            <person name="Beiko R.G."/>
            <person name="Coutinho P."/>
            <person name="Dacks J.B."/>
            <person name="Durnford D.G."/>
            <person name="Fast N.M."/>
            <person name="Green B.R."/>
            <person name="Grisdale C.J."/>
            <person name="Hempel F."/>
            <person name="Henrissat B."/>
            <person name="Hoppner M.P."/>
            <person name="Ishida K."/>
            <person name="Kim E."/>
            <person name="Koreny L."/>
            <person name="Kroth P.G."/>
            <person name="Liu Y."/>
            <person name="Malik S.B."/>
            <person name="Maier U.G."/>
            <person name="McRose D."/>
            <person name="Mock T."/>
            <person name="Neilson J.A."/>
            <person name="Onodera N.T."/>
            <person name="Poole A.M."/>
            <person name="Pritham E.J."/>
            <person name="Richards T.A."/>
            <person name="Rocap G."/>
            <person name="Roy S.W."/>
            <person name="Sarai C."/>
            <person name="Schaack S."/>
            <person name="Shirato S."/>
            <person name="Slamovits C.H."/>
            <person name="Spencer D.F."/>
            <person name="Suzuki S."/>
            <person name="Worden A.Z."/>
            <person name="Zauner S."/>
            <person name="Barry K."/>
            <person name="Bell C."/>
            <person name="Bharti A.K."/>
            <person name="Crow J.A."/>
            <person name="Grimwood J."/>
            <person name="Kramer R."/>
            <person name="Lindquist E."/>
            <person name="Lucas S."/>
            <person name="Salamov A."/>
            <person name="McFadden G.I."/>
            <person name="Lane C.E."/>
            <person name="Keeling P.J."/>
            <person name="Gray M.W."/>
            <person name="Grigoriev I.V."/>
            <person name="Archibald J.M."/>
        </authorList>
    </citation>
    <scope>NUCLEOTIDE SEQUENCE</scope>
    <source>
        <strain evidence="4 6">CCMP2712</strain>
    </source>
</reference>
<dbReference type="PaxDb" id="55529-EKX47269"/>
<organism evidence="4">
    <name type="scientific">Guillardia theta (strain CCMP2712)</name>
    <name type="common">Cryptophyte</name>
    <dbReference type="NCBI Taxonomy" id="905079"/>
    <lineage>
        <taxon>Eukaryota</taxon>
        <taxon>Cryptophyceae</taxon>
        <taxon>Pyrenomonadales</taxon>
        <taxon>Geminigeraceae</taxon>
        <taxon>Guillardia</taxon>
    </lineage>
</organism>
<evidence type="ECO:0000256" key="2">
    <source>
        <dbReference type="SAM" id="MobiDB-lite"/>
    </source>
</evidence>
<evidence type="ECO:0000313" key="6">
    <source>
        <dbReference type="Proteomes" id="UP000011087"/>
    </source>
</evidence>
<dbReference type="InterPro" id="IPR027417">
    <property type="entry name" value="P-loop_NTPase"/>
</dbReference>
<dbReference type="GO" id="GO:0009507">
    <property type="term" value="C:chloroplast"/>
    <property type="evidence" value="ECO:0007669"/>
    <property type="project" value="UniProtKB-SubCell"/>
</dbReference>
<evidence type="ECO:0000313" key="5">
    <source>
        <dbReference type="EnsemblProtists" id="EKX47269"/>
    </source>
</evidence>
<evidence type="ECO:0000259" key="3">
    <source>
        <dbReference type="Pfam" id="PF13614"/>
    </source>
</evidence>
<dbReference type="EMBL" id="JH992990">
    <property type="protein sequence ID" value="EKX47269.1"/>
    <property type="molecule type" value="Genomic_DNA"/>
</dbReference>
<proteinExistence type="predicted"/>
<dbReference type="eggNOG" id="ENOG502S7P2">
    <property type="taxonomic scope" value="Eukaryota"/>
</dbReference>
<feature type="region of interest" description="Disordered" evidence="2">
    <location>
        <begin position="1"/>
        <end position="44"/>
    </location>
</feature>
<feature type="region of interest" description="Disordered" evidence="2">
    <location>
        <begin position="484"/>
        <end position="503"/>
    </location>
</feature>
<dbReference type="EnsemblProtists" id="EKX47269">
    <property type="protein sequence ID" value="EKX47269"/>
    <property type="gene ID" value="GUITHDRAFT_106719"/>
</dbReference>
<reference evidence="5" key="3">
    <citation type="submission" date="2016-03" db="UniProtKB">
        <authorList>
            <consortium name="EnsemblProtists"/>
        </authorList>
    </citation>
    <scope>IDENTIFICATION</scope>
</reference>
<dbReference type="RefSeq" id="XP_005834249.1">
    <property type="nucleotide sequence ID" value="XM_005834192.1"/>
</dbReference>
<protein>
    <recommendedName>
        <fullName evidence="3">AAA domain-containing protein</fullName>
    </recommendedName>
</protein>
<name>L1JGM7_GUITC</name>
<dbReference type="Gene3D" id="3.40.50.300">
    <property type="entry name" value="P-loop containing nucleotide triphosphate hydrolases"/>
    <property type="match status" value="1"/>
</dbReference>
<dbReference type="SUPFAM" id="SSF52540">
    <property type="entry name" value="P-loop containing nucleoside triphosphate hydrolases"/>
    <property type="match status" value="1"/>
</dbReference>
<evidence type="ECO:0000313" key="4">
    <source>
        <dbReference type="EMBL" id="EKX47269.1"/>
    </source>
</evidence>
<dbReference type="PANTHER" id="PTHR13696">
    <property type="entry name" value="P-LOOP CONTAINING NUCLEOSIDE TRIPHOSPHATE HYDROLASE"/>
    <property type="match status" value="1"/>
</dbReference>
<dbReference type="InterPro" id="IPR025669">
    <property type="entry name" value="AAA_dom"/>
</dbReference>
<feature type="compositionally biased region" description="Basic and acidic residues" evidence="2">
    <location>
        <begin position="11"/>
        <end position="25"/>
    </location>
</feature>
<sequence>MATKRSGQKVEVQEQRLQLADREEAVDAPAQKKRDKKARKSSSFAGSLEHGDLVDQSKQPVSICVWVPKGGCGKTTFTFHISRIFAERGYKVLMVDCDSQRDLSQISLRKRFDEETEYQEDYTRYITREGPNKTSVNRTLYQMLQPLISQNLGEYRIAEANPEVILEKTDKGGCLHLLAGHHETDVIDSKLASHESTIQTFPQNAELIGGVYAAIQRVAQNMKADIIICDLAPGKGPFTRALMMSSDYYIVPVKPDFYSYEAVTSIVDRMTRNPEGATGFAAENHCWIEYAHTYLVPMTAKCKYPFPKKSPKFLGYVITDYSVHIANNGQMAQGVVTEQTARNRERWMNAIHTVVNRRVTDLVNFSLTNGDRVSSAFEVASYNALNVVPYLVGKVRSFETLQSISHIWGVPVPFLDKDKGHFVRDDGFGQLEPMNGRDIPTYVAKCDFFKRIFDQIAWTMLSLIHSDNGPGRCRIKEPEDLLKSKLGGRPPPSPLFFNADRDM</sequence>
<reference evidence="6" key="2">
    <citation type="submission" date="2012-11" db="EMBL/GenBank/DDBJ databases">
        <authorList>
            <person name="Kuo A."/>
            <person name="Curtis B.A."/>
            <person name="Tanifuji G."/>
            <person name="Burki F."/>
            <person name="Gruber A."/>
            <person name="Irimia M."/>
            <person name="Maruyama S."/>
            <person name="Arias M.C."/>
            <person name="Ball S.G."/>
            <person name="Gile G.H."/>
            <person name="Hirakawa Y."/>
            <person name="Hopkins J.F."/>
            <person name="Rensing S.A."/>
            <person name="Schmutz J."/>
            <person name="Symeonidi A."/>
            <person name="Elias M."/>
            <person name="Eveleigh R.J."/>
            <person name="Herman E.K."/>
            <person name="Klute M.J."/>
            <person name="Nakayama T."/>
            <person name="Obornik M."/>
            <person name="Reyes-Prieto A."/>
            <person name="Armbrust E.V."/>
            <person name="Aves S.J."/>
            <person name="Beiko R.G."/>
            <person name="Coutinho P."/>
            <person name="Dacks J.B."/>
            <person name="Durnford D.G."/>
            <person name="Fast N.M."/>
            <person name="Green B.R."/>
            <person name="Grisdale C."/>
            <person name="Hempe F."/>
            <person name="Henrissat B."/>
            <person name="Hoppner M.P."/>
            <person name="Ishida K.-I."/>
            <person name="Kim E."/>
            <person name="Koreny L."/>
            <person name="Kroth P.G."/>
            <person name="Liu Y."/>
            <person name="Malik S.-B."/>
            <person name="Maier U.G."/>
            <person name="McRose D."/>
            <person name="Mock T."/>
            <person name="Neilson J.A."/>
            <person name="Onodera N.T."/>
            <person name="Poole A.M."/>
            <person name="Pritham E.J."/>
            <person name="Richards T.A."/>
            <person name="Rocap G."/>
            <person name="Roy S.W."/>
            <person name="Sarai C."/>
            <person name="Schaack S."/>
            <person name="Shirato S."/>
            <person name="Slamovits C.H."/>
            <person name="Spencer D.F."/>
            <person name="Suzuki S."/>
            <person name="Worden A.Z."/>
            <person name="Zauner S."/>
            <person name="Barry K."/>
            <person name="Bell C."/>
            <person name="Bharti A.K."/>
            <person name="Crow J.A."/>
            <person name="Grimwood J."/>
            <person name="Kramer R."/>
            <person name="Lindquist E."/>
            <person name="Lucas S."/>
            <person name="Salamov A."/>
            <person name="McFadden G.I."/>
            <person name="Lane C.E."/>
            <person name="Keeling P.J."/>
            <person name="Gray M.W."/>
            <person name="Grigoriev I.V."/>
            <person name="Archibald J.M."/>
        </authorList>
    </citation>
    <scope>NUCLEOTIDE SEQUENCE</scope>
    <source>
        <strain evidence="6">CCMP2712</strain>
    </source>
</reference>
<keyword evidence="6" id="KW-1185">Reference proteome</keyword>
<feature type="domain" description="AAA" evidence="3">
    <location>
        <begin position="63"/>
        <end position="270"/>
    </location>
</feature>
<dbReference type="KEGG" id="gtt:GUITHDRAFT_106719"/>
<dbReference type="HOGENOM" id="CLU_542339_0_0_1"/>
<dbReference type="PANTHER" id="PTHR13696:SF99">
    <property type="entry name" value="COBYRINIC ACID AC-DIAMIDE SYNTHASE"/>
    <property type="match status" value="1"/>
</dbReference>
<dbReference type="AlphaFoldDB" id="L1JGM7"/>
<gene>
    <name evidence="4" type="ORF">GUITHDRAFT_106719</name>
</gene>
<dbReference type="Proteomes" id="UP000011087">
    <property type="component" value="Unassembled WGS sequence"/>
</dbReference>
<dbReference type="OrthoDB" id="10633394at2759"/>
<dbReference type="OMA" id="CQSSIAR"/>
<feature type="compositionally biased region" description="Basic residues" evidence="2">
    <location>
        <begin position="31"/>
        <end position="40"/>
    </location>
</feature>
<comment type="subcellular location">
    <subcellularLocation>
        <location evidence="1">Plastid</location>
        <location evidence="1">Chloroplast</location>
    </subcellularLocation>
</comment>
<dbReference type="CDD" id="cd02042">
    <property type="entry name" value="ParAB_family"/>
    <property type="match status" value="1"/>
</dbReference>